<protein>
    <submittedName>
        <fullName evidence="1">Fatty acyl-AMP ligase</fullName>
    </submittedName>
</protein>
<sequence length="573" mass="62849">MTGVTTAPGVARVFQERVREHGEREAVAFVRDPDDPDSTVSWSYRRLHDEASAVAAHLERLARPGDRILLTYPSGPHFAAAFLGCLYSGLIAVPAPLPVRSKQQKRRLTAIAEDAGVSVVLAHSGDRGVVLDWVSSEGLDDLVPVFTDTVDPAPAADFSARERGPDAAAFLQYTSGSTGDAKGVVLTHDNILTNSRILFEITDLPPEEIRLVCWLPLYHDMGLIGQLLSPLLFGGTSYLLDPGTFVRRPYSWLRTIDRYRATVSAAPDFAFGLCVDRISDEEVSRLDLSTWKMATNGADWLNLSTMRGFADKFAPAGFKAEMCPAYGLAEATLIVASRRSSTLRVLDADRNALDGGAFEVADPPETGKQIISCGFPHEIDLELVDPDTLEPLGEDQVGEIWLRGRSVAKGYWGKDEQTRQLFHATTAQGDGPYLRTGDLGFRHDGELYVTGRIKEVIVVRGLKIYPQDIESALRAEFPELPGITAAFRLPGPEDEPDRVVITHEVREASAEHLAELAQKVVHLVAREFGAQVAGVSFLRPGGVQRTTSGKVKRVEMRERYLAGSLQPVYQYTR</sequence>
<evidence type="ECO:0000313" key="1">
    <source>
        <dbReference type="EMBL" id="WYW19628.1"/>
    </source>
</evidence>
<dbReference type="Proteomes" id="UP001456344">
    <property type="component" value="Chromosome"/>
</dbReference>
<reference evidence="1" key="1">
    <citation type="submission" date="2023-10" db="EMBL/GenBank/DDBJ databases">
        <title>Whole genome sequencing of actinobacterial strain Amycolatopsis sp. (BCA-696) identifies the underlying plant growth-promoting genes.</title>
        <authorList>
            <person name="Gandham P."/>
            <person name="Vadla N."/>
            <person name="Saji A."/>
            <person name="Srinivas V."/>
            <person name="Ruperao P."/>
            <person name="Selvanayagam S."/>
            <person name="Saxena R.K."/>
            <person name="Rathore A."/>
            <person name="Gopalakrishnan S."/>
            <person name="Thakur V."/>
        </authorList>
    </citation>
    <scope>NUCLEOTIDE SEQUENCE</scope>
    <source>
        <strain evidence="1">BCA-696</strain>
    </source>
</reference>
<organism evidence="1 2">
    <name type="scientific">Amycolatopsis coloradensis</name>
    <dbReference type="NCBI Taxonomy" id="76021"/>
    <lineage>
        <taxon>Bacteria</taxon>
        <taxon>Bacillati</taxon>
        <taxon>Actinomycetota</taxon>
        <taxon>Actinomycetes</taxon>
        <taxon>Pseudonocardiales</taxon>
        <taxon>Pseudonocardiaceae</taxon>
        <taxon>Amycolatopsis</taxon>
    </lineage>
</organism>
<keyword evidence="1" id="KW-0436">Ligase</keyword>
<name>A0ACD5BK31_9PSEU</name>
<keyword evidence="2" id="KW-1185">Reference proteome</keyword>
<gene>
    <name evidence="1" type="ORF">LCL61_29190</name>
</gene>
<dbReference type="EMBL" id="CP150484">
    <property type="protein sequence ID" value="WYW19628.1"/>
    <property type="molecule type" value="Genomic_DNA"/>
</dbReference>
<proteinExistence type="predicted"/>
<accession>A0ACD5BK31</accession>
<evidence type="ECO:0000313" key="2">
    <source>
        <dbReference type="Proteomes" id="UP001456344"/>
    </source>
</evidence>